<evidence type="ECO:0000256" key="5">
    <source>
        <dbReference type="ARBA" id="ARBA00023136"/>
    </source>
</evidence>
<organism evidence="7 8">
    <name type="scientific">Paenibacillus silagei</name>
    <dbReference type="NCBI Taxonomy" id="1670801"/>
    <lineage>
        <taxon>Bacteria</taxon>
        <taxon>Bacillati</taxon>
        <taxon>Bacillota</taxon>
        <taxon>Bacilli</taxon>
        <taxon>Bacillales</taxon>
        <taxon>Paenibacillaceae</taxon>
        <taxon>Paenibacillus</taxon>
    </lineage>
</organism>
<feature type="transmembrane region" description="Helical" evidence="6">
    <location>
        <begin position="185"/>
        <end position="205"/>
    </location>
</feature>
<feature type="transmembrane region" description="Helical" evidence="6">
    <location>
        <begin position="442"/>
        <end position="459"/>
    </location>
</feature>
<feature type="transmembrane region" description="Helical" evidence="6">
    <location>
        <begin position="238"/>
        <end position="266"/>
    </location>
</feature>
<gene>
    <name evidence="7" type="ORF">J2Z70_004571</name>
</gene>
<feature type="transmembrane region" description="Helical" evidence="6">
    <location>
        <begin position="51"/>
        <end position="74"/>
    </location>
</feature>
<feature type="transmembrane region" description="Helical" evidence="6">
    <location>
        <begin position="128"/>
        <end position="146"/>
    </location>
</feature>
<keyword evidence="8" id="KW-1185">Reference proteome</keyword>
<feature type="transmembrane region" description="Helical" evidence="6">
    <location>
        <begin position="465"/>
        <end position="489"/>
    </location>
</feature>
<evidence type="ECO:0000256" key="2">
    <source>
        <dbReference type="ARBA" id="ARBA00022475"/>
    </source>
</evidence>
<keyword evidence="4 6" id="KW-1133">Transmembrane helix</keyword>
<dbReference type="Proteomes" id="UP000773462">
    <property type="component" value="Unassembled WGS sequence"/>
</dbReference>
<keyword evidence="5 6" id="KW-0472">Membrane</keyword>
<evidence type="ECO:0000313" key="7">
    <source>
        <dbReference type="EMBL" id="MBP2114405.1"/>
    </source>
</evidence>
<feature type="transmembrane region" description="Helical" evidence="6">
    <location>
        <begin position="95"/>
        <end position="116"/>
    </location>
</feature>
<evidence type="ECO:0000256" key="6">
    <source>
        <dbReference type="SAM" id="Phobius"/>
    </source>
</evidence>
<accession>A0ABS4NWG3</accession>
<evidence type="ECO:0000256" key="3">
    <source>
        <dbReference type="ARBA" id="ARBA00022692"/>
    </source>
</evidence>
<dbReference type="EMBL" id="JAGGLV010000017">
    <property type="protein sequence ID" value="MBP2114405.1"/>
    <property type="molecule type" value="Genomic_DNA"/>
</dbReference>
<evidence type="ECO:0000313" key="8">
    <source>
        <dbReference type="Proteomes" id="UP000773462"/>
    </source>
</evidence>
<proteinExistence type="predicted"/>
<name>A0ABS4NWG3_9BACL</name>
<dbReference type="InterPro" id="IPR050833">
    <property type="entry name" value="Poly_Biosynth_Transport"/>
</dbReference>
<feature type="transmembrane region" description="Helical" evidence="6">
    <location>
        <begin position="307"/>
        <end position="330"/>
    </location>
</feature>
<sequence>MSTTTSRSVNSIRNMIFGIGSQLIILIMSFIGRSVFIKFLGAEFLGVNGLYNNILTVLSLAELGIGNVMIYSLYKPLSNNDRFTIRVLLNYYKKIYRIVALAVLIIGLLLIPFLNIIVNSDISNSNLILYYVLFLMNSVASYFSVYKAILINADQKIYIVKGLQTAVIIVKEILQIVILLFTKSYILYLFIMIASTILNNIFISVKANNLYPFIKIKEKIRHEEFGKKEIKNNLKSTFLYKIGVVIMNNTDNILISIIIGTVYVGYYSNYSLLVTAITTFIGVLIQALFSSIGNFNADGEMQKSYKLFNVLLLVFHWIAACCSICFLLVFNDFITVWVGDNYILGTNVVIVIVINFYIQNIINPVWMYRETMGLFNEIKYIMLVASLLNLVLSVILGVYWGLSGILVSTAISRIFTVVWYEPNVLFKSKFGRKVSDYWIRQTKYFIITIVTSLLSLILLKDIPISLLGILLKILCGSIFMSSAFLIVNYKKEEFLVLRKYVSLFKNR</sequence>
<protein>
    <submittedName>
        <fullName evidence="7">O-antigen/teichoic acid export membrane protein</fullName>
    </submittedName>
</protein>
<comment type="subcellular location">
    <subcellularLocation>
        <location evidence="1">Cell membrane</location>
        <topology evidence="1">Multi-pass membrane protein</topology>
    </subcellularLocation>
</comment>
<feature type="transmembrane region" description="Helical" evidence="6">
    <location>
        <begin position="380"/>
        <end position="399"/>
    </location>
</feature>
<feature type="transmembrane region" description="Helical" evidence="6">
    <location>
        <begin position="342"/>
        <end position="359"/>
    </location>
</feature>
<keyword evidence="2" id="KW-1003">Cell membrane</keyword>
<dbReference type="PANTHER" id="PTHR30250:SF26">
    <property type="entry name" value="PSMA PROTEIN"/>
    <property type="match status" value="1"/>
</dbReference>
<evidence type="ECO:0000256" key="1">
    <source>
        <dbReference type="ARBA" id="ARBA00004651"/>
    </source>
</evidence>
<feature type="transmembrane region" description="Helical" evidence="6">
    <location>
        <begin position="12"/>
        <end position="31"/>
    </location>
</feature>
<feature type="transmembrane region" description="Helical" evidence="6">
    <location>
        <begin position="158"/>
        <end position="179"/>
    </location>
</feature>
<feature type="transmembrane region" description="Helical" evidence="6">
    <location>
        <begin position="272"/>
        <end position="295"/>
    </location>
</feature>
<comment type="caution">
    <text evidence="7">The sequence shown here is derived from an EMBL/GenBank/DDBJ whole genome shotgun (WGS) entry which is preliminary data.</text>
</comment>
<dbReference type="PANTHER" id="PTHR30250">
    <property type="entry name" value="PST FAMILY PREDICTED COLANIC ACID TRANSPORTER"/>
    <property type="match status" value="1"/>
</dbReference>
<reference evidence="7 8" key="1">
    <citation type="submission" date="2021-03" db="EMBL/GenBank/DDBJ databases">
        <title>Genomic Encyclopedia of Type Strains, Phase IV (KMG-IV): sequencing the most valuable type-strain genomes for metagenomic binning, comparative biology and taxonomic classification.</title>
        <authorList>
            <person name="Goeker M."/>
        </authorList>
    </citation>
    <scope>NUCLEOTIDE SEQUENCE [LARGE SCALE GENOMIC DNA]</scope>
    <source>
        <strain evidence="7 8">DSM 101953</strain>
    </source>
</reference>
<keyword evidence="3 6" id="KW-0812">Transmembrane</keyword>
<evidence type="ECO:0000256" key="4">
    <source>
        <dbReference type="ARBA" id="ARBA00022989"/>
    </source>
</evidence>